<dbReference type="Proteomes" id="UP001208041">
    <property type="component" value="Unassembled WGS sequence"/>
</dbReference>
<proteinExistence type="predicted"/>
<keyword evidence="2" id="KW-1185">Reference proteome</keyword>
<reference evidence="1" key="1">
    <citation type="submission" date="2022-10" db="EMBL/GenBank/DDBJ databases">
        <authorList>
            <person name="Yue Y."/>
        </authorList>
    </citation>
    <scope>NUCLEOTIDE SEQUENCE</scope>
    <source>
        <strain evidence="1">Z654</strain>
    </source>
</reference>
<protein>
    <submittedName>
        <fullName evidence="1">DUF1801 domain-containing protein</fullName>
    </submittedName>
</protein>
<gene>
    <name evidence="1" type="ORF">OH136_15150</name>
</gene>
<dbReference type="AlphaFoldDB" id="A0AAE3LSJ9"/>
<evidence type="ECO:0000313" key="1">
    <source>
        <dbReference type="EMBL" id="MCV6825898.1"/>
    </source>
</evidence>
<evidence type="ECO:0000313" key="2">
    <source>
        <dbReference type="Proteomes" id="UP001208041"/>
    </source>
</evidence>
<accession>A0AAE3LSJ9</accession>
<sequence length="135" mass="14846">MTKPEPPFQSPEIAAVFAGFPAGVRPTLLAVRELLFAEARADSEVGEVSETLKWGQPSYVPTRANTGTPLRLGVAKTGEAAVFVHCQTTVVHDFQNLFPDAFAYEGNRAVLLADLNEERRAGLRMLIRSCLRYKL</sequence>
<comment type="caution">
    <text evidence="1">The sequence shown here is derived from an EMBL/GenBank/DDBJ whole genome shotgun (WGS) entry which is preliminary data.</text>
</comment>
<organism evidence="1 2">
    <name type="scientific">Halocynthiibacter halioticoli</name>
    <dbReference type="NCBI Taxonomy" id="2986804"/>
    <lineage>
        <taxon>Bacteria</taxon>
        <taxon>Pseudomonadati</taxon>
        <taxon>Pseudomonadota</taxon>
        <taxon>Alphaproteobacteria</taxon>
        <taxon>Rhodobacterales</taxon>
        <taxon>Paracoccaceae</taxon>
        <taxon>Halocynthiibacter</taxon>
    </lineage>
</organism>
<dbReference type="EMBL" id="JAOYFC010000004">
    <property type="protein sequence ID" value="MCV6825898.1"/>
    <property type="molecule type" value="Genomic_DNA"/>
</dbReference>
<dbReference type="RefSeq" id="WP_263954862.1">
    <property type="nucleotide sequence ID" value="NZ_JAOYFC010000004.1"/>
</dbReference>
<name>A0AAE3LSJ9_9RHOB</name>